<keyword evidence="1" id="KW-1133">Transmembrane helix</keyword>
<keyword evidence="1" id="KW-0472">Membrane</keyword>
<dbReference type="EMBL" id="AMQS01000031">
    <property type="protein sequence ID" value="EKF50851.1"/>
    <property type="molecule type" value="Genomic_DNA"/>
</dbReference>
<evidence type="ECO:0000313" key="3">
    <source>
        <dbReference type="Proteomes" id="UP000006787"/>
    </source>
</evidence>
<keyword evidence="1" id="KW-0812">Transmembrane</keyword>
<dbReference type="AlphaFoldDB" id="K2PTM9"/>
<organism evidence="2 3">
    <name type="scientific">Lactococcus garvieae DCC43</name>
    <dbReference type="NCBI Taxonomy" id="1231377"/>
    <lineage>
        <taxon>Bacteria</taxon>
        <taxon>Bacillati</taxon>
        <taxon>Bacillota</taxon>
        <taxon>Bacilli</taxon>
        <taxon>Lactobacillales</taxon>
        <taxon>Streptococcaceae</taxon>
        <taxon>Lactococcus</taxon>
    </lineage>
</organism>
<dbReference type="eggNOG" id="COG3559">
    <property type="taxonomic scope" value="Bacteria"/>
</dbReference>
<protein>
    <recommendedName>
        <fullName evidence="4">ABC transporter, permease protein</fullName>
    </recommendedName>
</protein>
<dbReference type="RefSeq" id="WP_003136313.1">
    <property type="nucleotide sequence ID" value="NZ_AMQS01000031.1"/>
</dbReference>
<sequence length="62" mass="7223">MSYIGNLLDLPTWINNLNVFHHISRLPVETMDWNNFILILALALIFAVMGMFAYRQRDLIGD</sequence>
<comment type="caution">
    <text evidence="2">The sequence shown here is derived from an EMBL/GenBank/DDBJ whole genome shotgun (WGS) entry which is preliminary data.</text>
</comment>
<dbReference type="PATRIC" id="fig|1231377.3.peg.1756"/>
<dbReference type="Proteomes" id="UP000006787">
    <property type="component" value="Unassembled WGS sequence"/>
</dbReference>
<accession>K2PTM9</accession>
<evidence type="ECO:0008006" key="4">
    <source>
        <dbReference type="Google" id="ProtNLM"/>
    </source>
</evidence>
<gene>
    <name evidence="2" type="ORF">C426_1776</name>
</gene>
<reference evidence="2 3" key="1">
    <citation type="journal article" date="2012" name="J. Bacteriol.">
        <title>Genome Sequence of the Bacteriocin-Producing Strain Lactococcus garvieae DCC43.</title>
        <authorList>
            <person name="Gabrielsen C."/>
            <person name="Brede D.A."/>
            <person name="Hernandez P.E."/>
            <person name="Nes I.F."/>
            <person name="Diep D.B."/>
        </authorList>
    </citation>
    <scope>NUCLEOTIDE SEQUENCE [LARGE SCALE GENOMIC DNA]</scope>
    <source>
        <strain evidence="2 3">DCC43</strain>
    </source>
</reference>
<name>K2PTM9_9LACT</name>
<evidence type="ECO:0000313" key="2">
    <source>
        <dbReference type="EMBL" id="EKF50851.1"/>
    </source>
</evidence>
<proteinExistence type="predicted"/>
<feature type="transmembrane region" description="Helical" evidence="1">
    <location>
        <begin position="36"/>
        <end position="54"/>
    </location>
</feature>
<evidence type="ECO:0000256" key="1">
    <source>
        <dbReference type="SAM" id="Phobius"/>
    </source>
</evidence>